<dbReference type="InterPro" id="IPR022385">
    <property type="entry name" value="Rhs_assc_core"/>
</dbReference>
<dbReference type="Proteomes" id="UP000304840">
    <property type="component" value="Chromosome"/>
</dbReference>
<evidence type="ECO:0000313" key="2">
    <source>
        <dbReference type="EMBL" id="QCV57210.1"/>
    </source>
</evidence>
<feature type="compositionally biased region" description="Basic and acidic residues" evidence="1">
    <location>
        <begin position="14"/>
        <end position="24"/>
    </location>
</feature>
<dbReference type="AlphaFoldDB" id="A0AAJ3ZJX8"/>
<dbReference type="InterPro" id="IPR050708">
    <property type="entry name" value="T6SS_VgrG/RHS"/>
</dbReference>
<protein>
    <submittedName>
        <fullName evidence="2">RHS repeat-associated core domain-containing protein</fullName>
    </submittedName>
</protein>
<accession>A0AAJ3ZJX8</accession>
<reference evidence="3" key="1">
    <citation type="submission" date="2016-03" db="EMBL/GenBank/DDBJ databases">
        <title>Flavobacterium columnare strain B185, complete genome.</title>
        <authorList>
            <person name="Sundberg L.-R."/>
            <person name="Papponen P."/>
            <person name="Laanto E."/>
        </authorList>
    </citation>
    <scope>NUCLEOTIDE SEQUENCE [LARGE SCALE GENOMIC DNA]</scope>
    <source>
        <strain evidence="3">B185</strain>
    </source>
</reference>
<feature type="region of interest" description="Disordered" evidence="1">
    <location>
        <begin position="1"/>
        <end position="31"/>
    </location>
</feature>
<organism evidence="2 3">
    <name type="scientific">Flavobacterium columnare</name>
    <dbReference type="NCBI Taxonomy" id="996"/>
    <lineage>
        <taxon>Bacteria</taxon>
        <taxon>Pseudomonadati</taxon>
        <taxon>Bacteroidota</taxon>
        <taxon>Flavobacteriia</taxon>
        <taxon>Flavobacteriales</taxon>
        <taxon>Flavobacteriaceae</taxon>
        <taxon>Flavobacterium</taxon>
    </lineage>
</organism>
<dbReference type="Gene3D" id="2.180.10.10">
    <property type="entry name" value="RHS repeat-associated core"/>
    <property type="match status" value="2"/>
</dbReference>
<dbReference type="EMBL" id="CP010992">
    <property type="protein sequence ID" value="QCV57210.1"/>
    <property type="molecule type" value="Genomic_DNA"/>
</dbReference>
<evidence type="ECO:0000313" key="3">
    <source>
        <dbReference type="Proteomes" id="UP000304840"/>
    </source>
</evidence>
<name>A0AAJ3ZJX8_9FLAO</name>
<dbReference type="RefSeq" id="WP_138425709.1">
    <property type="nucleotide sequence ID" value="NZ_CP010992.1"/>
</dbReference>
<gene>
    <name evidence="2" type="ORF">UN65_15100</name>
</gene>
<dbReference type="PANTHER" id="PTHR32305:SF15">
    <property type="entry name" value="PROTEIN RHSA-RELATED"/>
    <property type="match status" value="1"/>
</dbReference>
<reference evidence="2 3" key="2">
    <citation type="submission" date="2019-05" db="EMBL/GenBank/DDBJ databases">
        <authorList>
            <person name="Ravantti J.J."/>
        </authorList>
    </citation>
    <scope>NUCLEOTIDE SEQUENCE [LARGE SCALE GENOMIC DNA]</scope>
    <source>
        <strain evidence="2 3">B185</strain>
    </source>
</reference>
<feature type="compositionally biased region" description="Pro residues" evidence="1">
    <location>
        <begin position="213"/>
        <end position="223"/>
    </location>
</feature>
<proteinExistence type="predicted"/>
<sequence length="553" mass="61835">MQNKHPNAPSIITEDGKPEPRNYEYDGNGNGNPTQYLEFNNFRKMTWDEENHLMGINDNGRMHLYTYDHTGERVLKSSGDTQNVSINGAQAASINHFDNYTAYLSPYFVISKGKFTKHYFEGTGRITSKIGQGTFAQPTKTTAGGINYAQLSAEQQQWLDDYVRSLGLPPGPPTQQGLYASPAATGKPYPSPPKQNANQNQETPEGWPRQPVFNPPGNVPGPPIQFGDPIKPADVTAGDGFVGNGLFEKDIFYYHNDHLGSTSYISTMNGQLSQHVEYIPFGEVLFEEHSSSISMPYLFNGKELDRETNLTYYGARYLDMKTSLWLNIDPLAEKYPNVSPYVYCLNNPIKLIDPDGKAPNPPKWLKIFWREVKQTLKDDFSSYKINKFNKDIIEPIKSIAEKIDNLILSIPQEKNDKLQGNSKGHFKRGINFINKDNNDLTVKRGLETANYGEKVENMDTSIFGLSTNGLQSIGDGLLGHPNRIIDAIDNIGSSVDAGYSTKEAYNNLKEASKINAPQKNDTLESLYYGGKEGKLQKIEKSVNGKVVKVEKKN</sequence>
<feature type="compositionally biased region" description="Polar residues" evidence="1">
    <location>
        <begin position="194"/>
        <end position="203"/>
    </location>
</feature>
<dbReference type="NCBIfam" id="TIGR03696">
    <property type="entry name" value="Rhs_assc_core"/>
    <property type="match status" value="1"/>
</dbReference>
<feature type="region of interest" description="Disordered" evidence="1">
    <location>
        <begin position="163"/>
        <end position="229"/>
    </location>
</feature>
<dbReference type="PANTHER" id="PTHR32305">
    <property type="match status" value="1"/>
</dbReference>
<evidence type="ECO:0000256" key="1">
    <source>
        <dbReference type="SAM" id="MobiDB-lite"/>
    </source>
</evidence>